<dbReference type="SUPFAM" id="SSF89155">
    <property type="entry name" value="TorD-like"/>
    <property type="match status" value="1"/>
</dbReference>
<dbReference type="KEGG" id="dba:Dbac_2243"/>
<evidence type="ECO:0000313" key="3">
    <source>
        <dbReference type="Proteomes" id="UP000002216"/>
    </source>
</evidence>
<dbReference type="RefSeq" id="WP_015774414.1">
    <property type="nucleotide sequence ID" value="NC_013173.1"/>
</dbReference>
<dbReference type="eggNOG" id="COG3381">
    <property type="taxonomic scope" value="Bacteria"/>
</dbReference>
<dbReference type="PANTHER" id="PTHR34227">
    <property type="entry name" value="CHAPERONE PROTEIN YCDY"/>
    <property type="match status" value="1"/>
</dbReference>
<dbReference type="PANTHER" id="PTHR34227:SF12">
    <property type="entry name" value="CHAPERONE PROTEIN YCDY"/>
    <property type="match status" value="1"/>
</dbReference>
<reference evidence="2 3" key="1">
    <citation type="journal article" date="2009" name="Stand. Genomic Sci.">
        <title>Complete genome sequence of Desulfomicrobium baculatum type strain (X).</title>
        <authorList>
            <person name="Copeland A."/>
            <person name="Spring S."/>
            <person name="Goker M."/>
            <person name="Schneider S."/>
            <person name="Lapidus A."/>
            <person name="Del Rio T.G."/>
            <person name="Tice H."/>
            <person name="Cheng J.F."/>
            <person name="Chen F."/>
            <person name="Nolan M."/>
            <person name="Bruce D."/>
            <person name="Goodwin L."/>
            <person name="Pitluck S."/>
            <person name="Ivanova N."/>
            <person name="Mavrommatis K."/>
            <person name="Ovchinnikova G."/>
            <person name="Pati A."/>
            <person name="Chen A."/>
            <person name="Palaniappan K."/>
            <person name="Land M."/>
            <person name="Hauser L."/>
            <person name="Chang Y.J."/>
            <person name="Jeffries C.C."/>
            <person name="Meincke L."/>
            <person name="Sims D."/>
            <person name="Brettin T."/>
            <person name="Detter J.C."/>
            <person name="Han C."/>
            <person name="Chain P."/>
            <person name="Bristow J."/>
            <person name="Eisen J.A."/>
            <person name="Markowitz V."/>
            <person name="Hugenholtz P."/>
            <person name="Kyrpides N.C."/>
            <person name="Klenk H.P."/>
            <person name="Lucas S."/>
        </authorList>
    </citation>
    <scope>NUCLEOTIDE SEQUENCE [LARGE SCALE GENOMIC DNA]</scope>
    <source>
        <strain evidence="3">DSM 4028 / VKM B-1378 / X</strain>
    </source>
</reference>
<dbReference type="Proteomes" id="UP000002216">
    <property type="component" value="Chromosome"/>
</dbReference>
<dbReference type="InterPro" id="IPR036411">
    <property type="entry name" value="TorD-like_sf"/>
</dbReference>
<dbReference type="Pfam" id="PF02613">
    <property type="entry name" value="Nitrate_red_del"/>
    <property type="match status" value="1"/>
</dbReference>
<accession>C7LQC3</accession>
<sequence>MTDACIASLEGLRDFFSACNAIELKDAAGRIGGSVDAAILPGTDWTAVEYEFNRLFVGPAAVPAPPYASAYCESDRVLMGKAALEARELYHRLGLAVPQEGVIPDDHLAYELEAMIVLKSALGANSSPSPDTVARHAWFVREHLARWLPHFILATRTHASQGGVIALATDALAAWFDNELNTIAASHPK</sequence>
<dbReference type="Gene3D" id="1.10.3480.10">
    <property type="entry name" value="TorD-like"/>
    <property type="match status" value="1"/>
</dbReference>
<dbReference type="InterPro" id="IPR020945">
    <property type="entry name" value="DMSO/NO3_reduct_chaperone"/>
</dbReference>
<proteinExistence type="predicted"/>
<protein>
    <submittedName>
        <fullName evidence="2">Cytoplasmic chaperone TorD family protein</fullName>
    </submittedName>
</protein>
<keyword evidence="3" id="KW-1185">Reference proteome</keyword>
<keyword evidence="1" id="KW-0143">Chaperone</keyword>
<name>C7LQC3_DESBD</name>
<dbReference type="STRING" id="525897.Dbac_2243"/>
<dbReference type="InterPro" id="IPR050289">
    <property type="entry name" value="TorD/DmsD_chaperones"/>
</dbReference>
<dbReference type="OrthoDB" id="9795302at2"/>
<dbReference type="AlphaFoldDB" id="C7LQC3"/>
<organism evidence="2 3">
    <name type="scientific">Desulfomicrobium baculatum (strain DSM 4028 / VKM B-1378 / X)</name>
    <name type="common">Desulfovibrio baculatus</name>
    <dbReference type="NCBI Taxonomy" id="525897"/>
    <lineage>
        <taxon>Bacteria</taxon>
        <taxon>Pseudomonadati</taxon>
        <taxon>Thermodesulfobacteriota</taxon>
        <taxon>Desulfovibrionia</taxon>
        <taxon>Desulfovibrionales</taxon>
        <taxon>Desulfomicrobiaceae</taxon>
        <taxon>Desulfomicrobium</taxon>
    </lineage>
</organism>
<dbReference type="EMBL" id="CP001629">
    <property type="protein sequence ID" value="ACU90325.1"/>
    <property type="molecule type" value="Genomic_DNA"/>
</dbReference>
<dbReference type="HOGENOM" id="CLU_077650_6_0_7"/>
<gene>
    <name evidence="2" type="ordered locus">Dbac_2243</name>
</gene>
<evidence type="ECO:0000313" key="2">
    <source>
        <dbReference type="EMBL" id="ACU90325.1"/>
    </source>
</evidence>
<evidence type="ECO:0000256" key="1">
    <source>
        <dbReference type="ARBA" id="ARBA00023186"/>
    </source>
</evidence>